<dbReference type="Proteomes" id="UP001164539">
    <property type="component" value="Chromosome 10"/>
</dbReference>
<keyword evidence="2" id="KW-1185">Reference proteome</keyword>
<name>A0ACC1XDF6_MELAZ</name>
<protein>
    <submittedName>
        <fullName evidence="1">Nuclear pore complex protein NUP43-like</fullName>
    </submittedName>
</protein>
<dbReference type="EMBL" id="CM051403">
    <property type="protein sequence ID" value="KAJ4709521.1"/>
    <property type="molecule type" value="Genomic_DNA"/>
</dbReference>
<organism evidence="1 2">
    <name type="scientific">Melia azedarach</name>
    <name type="common">Chinaberry tree</name>
    <dbReference type="NCBI Taxonomy" id="155640"/>
    <lineage>
        <taxon>Eukaryota</taxon>
        <taxon>Viridiplantae</taxon>
        <taxon>Streptophyta</taxon>
        <taxon>Embryophyta</taxon>
        <taxon>Tracheophyta</taxon>
        <taxon>Spermatophyta</taxon>
        <taxon>Magnoliopsida</taxon>
        <taxon>eudicotyledons</taxon>
        <taxon>Gunneridae</taxon>
        <taxon>Pentapetalae</taxon>
        <taxon>rosids</taxon>
        <taxon>malvids</taxon>
        <taxon>Sapindales</taxon>
        <taxon>Meliaceae</taxon>
        <taxon>Melia</taxon>
    </lineage>
</organism>
<sequence length="346" mass="37200">MAITEIPIPPQVYRFPQSKFIDAVRWLPPLSPLSKFAVLATFDTDADTPSLETHSISSTSQWTPHSQWTAPSRISSLSTSHQLLIATSTLSGSLHVLSAAEMEVLFSIDENSGFHMGPIWGVDVMGSECVSVGEDGRVNLVSVNGGGEKGFRRVYDGNGLVGFNCVKWASPSEFVTGGFGFGLQWWDLRRPGADGPVSQFKGNFGSQGKGSGMVHSIDIHPSRKHTCLAGGSSGTVFAWDLRWQQQSIVLSGVGTGEAATHSLSESEVWEVQYDCYTKSSNITSSRVLPAMFCSEDGILAVVGQGQEPVELLAEPCAINSFDIDPQSPSDVICSLEWEAIAIVARL</sequence>
<evidence type="ECO:0000313" key="1">
    <source>
        <dbReference type="EMBL" id="KAJ4709521.1"/>
    </source>
</evidence>
<comment type="caution">
    <text evidence="1">The sequence shown here is derived from an EMBL/GenBank/DDBJ whole genome shotgun (WGS) entry which is preliminary data.</text>
</comment>
<reference evidence="1 2" key="1">
    <citation type="journal article" date="2023" name="Science">
        <title>Complex scaffold remodeling in plant triterpene biosynthesis.</title>
        <authorList>
            <person name="De La Pena R."/>
            <person name="Hodgson H."/>
            <person name="Liu J.C."/>
            <person name="Stephenson M.J."/>
            <person name="Martin A.C."/>
            <person name="Owen C."/>
            <person name="Harkess A."/>
            <person name="Leebens-Mack J."/>
            <person name="Jimenez L.E."/>
            <person name="Osbourn A."/>
            <person name="Sattely E.S."/>
        </authorList>
    </citation>
    <scope>NUCLEOTIDE SEQUENCE [LARGE SCALE GENOMIC DNA]</scope>
    <source>
        <strain evidence="2">cv. JPN11</strain>
        <tissue evidence="1">Leaf</tissue>
    </source>
</reference>
<accession>A0ACC1XDF6</accession>
<proteinExistence type="predicted"/>
<evidence type="ECO:0000313" key="2">
    <source>
        <dbReference type="Proteomes" id="UP001164539"/>
    </source>
</evidence>
<gene>
    <name evidence="1" type="ORF">OWV82_019299</name>
</gene>